<dbReference type="Pfam" id="PF00999">
    <property type="entry name" value="Na_H_Exchanger"/>
    <property type="match status" value="1"/>
</dbReference>
<evidence type="ECO:0000313" key="9">
    <source>
        <dbReference type="EMBL" id="AEH44847.1"/>
    </source>
</evidence>
<sequence>MVLLNDVIILLGSAFVASLIGHRFKVPNIISFIIAGALIGPYGLHLIQAEEAVHFLAELGVVLLLFTIGLEFSPAHLARLKTVALIGGGLQIALTALITGLLGYLIFDLTAPVSFFLGAYLALSSTAIVLSLLQEEGEMETPYGRASLGILLFQDMAIVPLMLLVPFLAGELKADLSLLSVVVKTFILLGGAYVLSRWVLGFFMDFVARTRSRELFLLATLTFCLIVAWAAYKAGLSLSLGAFLAGFILARSPYSHQATANILPFKDLLICVFFVSVGMFFDVRLFWKYLPLILGATAVVFLIKSSIIFGILRYVLRYPVHIAFLVGVSLFQIGEFSFVLAQEALKYNLLELDTFQLLSSVSILTMLLTPFVIILAKRHLPTSVEEKSSPLVLEDHMIIIGLGVAGMALRTAAKKVGIPYVIIEVNPETVRREKLAGEPIIFGDATYEYILRQAGLEKARVLAITIPDCKSARVIVGLAKHIKPDIYILVRTRYAAEMKNFLELGADEVIPEELVVALSMFARIMRLYLVPEEEIQQHLEEFARKHYALFSRDVSEDAARGKKPLKTE</sequence>
<dbReference type="PANTHER" id="PTHR42751">
    <property type="entry name" value="SODIUM/HYDROGEN EXCHANGER FAMILY/TRKA DOMAIN PROTEIN"/>
    <property type="match status" value="1"/>
</dbReference>
<evidence type="ECO:0000256" key="1">
    <source>
        <dbReference type="ARBA" id="ARBA00004141"/>
    </source>
</evidence>
<feature type="transmembrane region" description="Helical" evidence="7">
    <location>
        <begin position="354"/>
        <end position="376"/>
    </location>
</feature>
<dbReference type="Gene3D" id="1.20.1530.20">
    <property type="match status" value="1"/>
</dbReference>
<evidence type="ECO:0000256" key="4">
    <source>
        <dbReference type="ARBA" id="ARBA00022692"/>
    </source>
</evidence>
<dbReference type="Gene3D" id="3.40.50.720">
    <property type="entry name" value="NAD(P)-binding Rossmann-like Domain"/>
    <property type="match status" value="1"/>
</dbReference>
<feature type="transmembrane region" description="Helical" evidence="7">
    <location>
        <begin position="293"/>
        <end position="315"/>
    </location>
</feature>
<feature type="transmembrane region" description="Helical" evidence="7">
    <location>
        <begin position="181"/>
        <end position="203"/>
    </location>
</feature>
<dbReference type="OrthoDB" id="9781411at2"/>
<feature type="transmembrane region" description="Helical" evidence="7">
    <location>
        <begin position="29"/>
        <end position="47"/>
    </location>
</feature>
<dbReference type="eggNOG" id="COG1226">
    <property type="taxonomic scope" value="Bacteria"/>
</dbReference>
<dbReference type="InterPro" id="IPR006153">
    <property type="entry name" value="Cation/H_exchanger_TM"/>
</dbReference>
<name>F8ADA5_THEID</name>
<dbReference type="AlphaFoldDB" id="F8ADA5"/>
<dbReference type="GO" id="GO:0016020">
    <property type="term" value="C:membrane"/>
    <property type="evidence" value="ECO:0007669"/>
    <property type="project" value="UniProtKB-SubCell"/>
</dbReference>
<feature type="domain" description="RCK N-terminal" evidence="8">
    <location>
        <begin position="394"/>
        <end position="511"/>
    </location>
</feature>
<feature type="transmembrane region" description="Helical" evidence="7">
    <location>
        <begin position="53"/>
        <end position="72"/>
    </location>
</feature>
<dbReference type="HOGENOM" id="CLU_005126_9_0_0"/>
<evidence type="ECO:0000256" key="3">
    <source>
        <dbReference type="ARBA" id="ARBA00022448"/>
    </source>
</evidence>
<feature type="transmembrane region" description="Helical" evidence="7">
    <location>
        <begin position="238"/>
        <end position="256"/>
    </location>
</feature>
<dbReference type="Proteomes" id="UP000006793">
    <property type="component" value="Chromosome"/>
</dbReference>
<dbReference type="PaxDb" id="667014-Thein_0975"/>
<keyword evidence="6 7" id="KW-0472">Membrane</keyword>
<dbReference type="GO" id="GO:0015297">
    <property type="term" value="F:antiporter activity"/>
    <property type="evidence" value="ECO:0007669"/>
    <property type="project" value="InterPro"/>
</dbReference>
<keyword evidence="5 7" id="KW-1133">Transmembrane helix</keyword>
<proteinExistence type="inferred from homology"/>
<keyword evidence="10" id="KW-1185">Reference proteome</keyword>
<dbReference type="eggNOG" id="COG4651">
    <property type="taxonomic scope" value="Bacteria"/>
</dbReference>
<feature type="transmembrane region" description="Helical" evidence="7">
    <location>
        <begin position="322"/>
        <end position="342"/>
    </location>
</feature>
<keyword evidence="3" id="KW-0813">Transport</keyword>
<evidence type="ECO:0000256" key="5">
    <source>
        <dbReference type="ARBA" id="ARBA00022989"/>
    </source>
</evidence>
<evidence type="ECO:0000256" key="6">
    <source>
        <dbReference type="ARBA" id="ARBA00023136"/>
    </source>
</evidence>
<dbReference type="FunCoup" id="F8ADA5">
    <property type="interactions" value="275"/>
</dbReference>
<dbReference type="KEGG" id="tid:Thein_0975"/>
<evidence type="ECO:0000256" key="2">
    <source>
        <dbReference type="ARBA" id="ARBA00005551"/>
    </source>
</evidence>
<dbReference type="SUPFAM" id="SSF51735">
    <property type="entry name" value="NAD(P)-binding Rossmann-fold domains"/>
    <property type="match status" value="1"/>
</dbReference>
<protein>
    <submittedName>
        <fullName evidence="9">Sodium/hydrogen exchanger</fullName>
    </submittedName>
</protein>
<evidence type="ECO:0000259" key="8">
    <source>
        <dbReference type="PROSITE" id="PS51201"/>
    </source>
</evidence>
<dbReference type="Pfam" id="PF02254">
    <property type="entry name" value="TrkA_N"/>
    <property type="match status" value="1"/>
</dbReference>
<dbReference type="RefSeq" id="WP_013907589.1">
    <property type="nucleotide sequence ID" value="NC_015681.1"/>
</dbReference>
<dbReference type="PANTHER" id="PTHR42751:SF3">
    <property type="entry name" value="SODIUM_GLUTAMATE SYMPORTER"/>
    <property type="match status" value="1"/>
</dbReference>
<feature type="transmembrane region" description="Helical" evidence="7">
    <location>
        <begin position="6"/>
        <end position="22"/>
    </location>
</feature>
<accession>F8ADA5</accession>
<dbReference type="InParanoid" id="F8ADA5"/>
<dbReference type="EMBL" id="CP002683">
    <property type="protein sequence ID" value="AEH44847.1"/>
    <property type="molecule type" value="Genomic_DNA"/>
</dbReference>
<dbReference type="STRING" id="667014.Thein_0975"/>
<dbReference type="InterPro" id="IPR003148">
    <property type="entry name" value="RCK_N"/>
</dbReference>
<reference evidence="10" key="1">
    <citation type="submission" date="2011-04" db="EMBL/GenBank/DDBJ databases">
        <title>The complete genome of Thermodesulfatator indicus DSM 15286.</title>
        <authorList>
            <person name="Lucas S."/>
            <person name="Copeland A."/>
            <person name="Lapidus A."/>
            <person name="Bruce D."/>
            <person name="Goodwin L."/>
            <person name="Pitluck S."/>
            <person name="Peters L."/>
            <person name="Kyrpides N."/>
            <person name="Mavromatis K."/>
            <person name="Pagani I."/>
            <person name="Ivanova N."/>
            <person name="Saunders L."/>
            <person name="Detter J.C."/>
            <person name="Tapia R."/>
            <person name="Han C."/>
            <person name="Land M."/>
            <person name="Hauser L."/>
            <person name="Markowitz V."/>
            <person name="Cheng J.-F."/>
            <person name="Hugenholtz P."/>
            <person name="Woyke T."/>
            <person name="Wu D."/>
            <person name="Spring S."/>
            <person name="Schroeder M."/>
            <person name="Brambilla E."/>
            <person name="Klenk H.-P."/>
            <person name="Eisen J.A."/>
        </authorList>
    </citation>
    <scope>NUCLEOTIDE SEQUENCE [LARGE SCALE GENOMIC DNA]</scope>
    <source>
        <strain evidence="10">DSM 15286 / JCM 11887 / CIR29812</strain>
    </source>
</reference>
<evidence type="ECO:0000313" key="10">
    <source>
        <dbReference type="Proteomes" id="UP000006793"/>
    </source>
</evidence>
<dbReference type="PROSITE" id="PS51201">
    <property type="entry name" value="RCK_N"/>
    <property type="match status" value="1"/>
</dbReference>
<feature type="transmembrane region" description="Helical" evidence="7">
    <location>
        <begin position="113"/>
        <end position="133"/>
    </location>
</feature>
<feature type="transmembrane region" description="Helical" evidence="7">
    <location>
        <begin position="215"/>
        <end position="232"/>
    </location>
</feature>
<dbReference type="InterPro" id="IPR038770">
    <property type="entry name" value="Na+/solute_symporter_sf"/>
</dbReference>
<feature type="transmembrane region" description="Helical" evidence="7">
    <location>
        <begin position="145"/>
        <end position="169"/>
    </location>
</feature>
<feature type="transmembrane region" description="Helical" evidence="7">
    <location>
        <begin position="84"/>
        <end position="107"/>
    </location>
</feature>
<keyword evidence="4 7" id="KW-0812">Transmembrane</keyword>
<gene>
    <name evidence="9" type="ordered locus">Thein_0975</name>
</gene>
<comment type="similarity">
    <text evidence="2">Belongs to the monovalent cation:proton antiporter 2 (CPA2) transporter (TC 2.A.37) family.</text>
</comment>
<organism evidence="9 10">
    <name type="scientific">Thermodesulfatator indicus (strain DSM 15286 / JCM 11887 / CIR29812)</name>
    <dbReference type="NCBI Taxonomy" id="667014"/>
    <lineage>
        <taxon>Bacteria</taxon>
        <taxon>Pseudomonadati</taxon>
        <taxon>Thermodesulfobacteriota</taxon>
        <taxon>Thermodesulfobacteria</taxon>
        <taxon>Thermodesulfobacteriales</taxon>
        <taxon>Thermodesulfatatoraceae</taxon>
        <taxon>Thermodesulfatator</taxon>
    </lineage>
</organism>
<comment type="subcellular location">
    <subcellularLocation>
        <location evidence="1">Membrane</location>
        <topology evidence="1">Multi-pass membrane protein</topology>
    </subcellularLocation>
</comment>
<evidence type="ECO:0000256" key="7">
    <source>
        <dbReference type="SAM" id="Phobius"/>
    </source>
</evidence>
<reference evidence="9 10" key="2">
    <citation type="journal article" date="2012" name="Stand. Genomic Sci.">
        <title>Complete genome sequence of the thermophilic sulfate-reducing ocean bacterium Thermodesulfatator indicus type strain (CIR29812(T)).</title>
        <authorList>
            <person name="Anderson I."/>
            <person name="Saunders E."/>
            <person name="Lapidus A."/>
            <person name="Nolan M."/>
            <person name="Lucas S."/>
            <person name="Tice H."/>
            <person name="Del Rio T.G."/>
            <person name="Cheng J.F."/>
            <person name="Han C."/>
            <person name="Tapia R."/>
            <person name="Goodwin L.A."/>
            <person name="Pitluck S."/>
            <person name="Liolios K."/>
            <person name="Mavromatis K."/>
            <person name="Pagani I."/>
            <person name="Ivanova N."/>
            <person name="Mikhailova N."/>
            <person name="Pati A."/>
            <person name="Chen A."/>
            <person name="Palaniappan K."/>
            <person name="Land M."/>
            <person name="Hauser L."/>
            <person name="Jeffries C.D."/>
            <person name="Chang Y.J."/>
            <person name="Brambilla E.M."/>
            <person name="Rohde M."/>
            <person name="Spring S."/>
            <person name="Goker M."/>
            <person name="Detter J.C."/>
            <person name="Woyke T."/>
            <person name="Bristow J."/>
            <person name="Eisen J.A."/>
            <person name="Markowitz V."/>
            <person name="Hugenholtz P."/>
            <person name="Kyrpides N.C."/>
            <person name="Klenk H.P."/>
        </authorList>
    </citation>
    <scope>NUCLEOTIDE SEQUENCE [LARGE SCALE GENOMIC DNA]</scope>
    <source>
        <strain evidence="10">DSM 15286 / JCM 11887 / CIR29812</strain>
    </source>
</reference>
<feature type="transmembrane region" description="Helical" evidence="7">
    <location>
        <begin position="268"/>
        <end position="287"/>
    </location>
</feature>
<dbReference type="GO" id="GO:1902600">
    <property type="term" value="P:proton transmembrane transport"/>
    <property type="evidence" value="ECO:0007669"/>
    <property type="project" value="InterPro"/>
</dbReference>
<dbReference type="GO" id="GO:0006813">
    <property type="term" value="P:potassium ion transport"/>
    <property type="evidence" value="ECO:0007669"/>
    <property type="project" value="InterPro"/>
</dbReference>
<dbReference type="InterPro" id="IPR036291">
    <property type="entry name" value="NAD(P)-bd_dom_sf"/>
</dbReference>